<organism evidence="1 2">
    <name type="scientific">Pyricularia oryzae</name>
    <name type="common">Rice blast fungus</name>
    <name type="synonym">Magnaporthe oryzae</name>
    <dbReference type="NCBI Taxonomy" id="318829"/>
    <lineage>
        <taxon>Eukaryota</taxon>
        <taxon>Fungi</taxon>
        <taxon>Dikarya</taxon>
        <taxon>Ascomycota</taxon>
        <taxon>Pezizomycotina</taxon>
        <taxon>Sordariomycetes</taxon>
        <taxon>Sordariomycetidae</taxon>
        <taxon>Magnaporthales</taxon>
        <taxon>Pyriculariaceae</taxon>
        <taxon>Pyricularia</taxon>
    </lineage>
</organism>
<gene>
    <name evidence="1" type="ORF">PoMZ_11034</name>
</gene>
<sequence>MTVGQYELVQKSCFGDGGGQDLLASECRTGQGQTAWAGKAGTHGLIVVHYW</sequence>
<name>A0A4V1C750_PYROR</name>
<evidence type="ECO:0000313" key="2">
    <source>
        <dbReference type="Proteomes" id="UP000294847"/>
    </source>
</evidence>
<dbReference type="AlphaFoldDB" id="A0A4V1C750"/>
<dbReference type="Proteomes" id="UP000294847">
    <property type="component" value="Chromosome 5"/>
</dbReference>
<proteinExistence type="predicted"/>
<dbReference type="EMBL" id="CP034208">
    <property type="protein sequence ID" value="QBZ62158.1"/>
    <property type="molecule type" value="Genomic_DNA"/>
</dbReference>
<evidence type="ECO:0000313" key="1">
    <source>
        <dbReference type="EMBL" id="QBZ62158.1"/>
    </source>
</evidence>
<protein>
    <submittedName>
        <fullName evidence="1">Uncharacterized protein</fullName>
    </submittedName>
</protein>
<accession>A0A4V1C750</accession>
<reference evidence="1 2" key="1">
    <citation type="journal article" date="2019" name="Mol. Biol. Evol.">
        <title>Blast fungal genomes show frequent chromosomal changes, gene gains and losses, and effector gene turnover.</title>
        <authorList>
            <person name="Gomez Luciano L.B."/>
            <person name="Jason Tsai I."/>
            <person name="Chuma I."/>
            <person name="Tosa Y."/>
            <person name="Chen Y.H."/>
            <person name="Li J.Y."/>
            <person name="Li M.Y."/>
            <person name="Jade Lu M.Y."/>
            <person name="Nakayashiki H."/>
            <person name="Li W.H."/>
        </authorList>
    </citation>
    <scope>NUCLEOTIDE SEQUENCE [LARGE SCALE GENOMIC DNA]</scope>
    <source>
        <strain evidence="1">MZ5-1-6</strain>
    </source>
</reference>